<dbReference type="AlphaFoldDB" id="A0A511DG77"/>
<accession>A0A511DG77</accession>
<protein>
    <submittedName>
        <fullName evidence="1">Uncharacterized protein</fullName>
    </submittedName>
</protein>
<evidence type="ECO:0000313" key="1">
    <source>
        <dbReference type="EMBL" id="GEL22754.1"/>
    </source>
</evidence>
<organism evidence="1 2">
    <name type="scientific">Pseudonocardia sulfidoxydans NBRC 16205</name>
    <dbReference type="NCBI Taxonomy" id="1223511"/>
    <lineage>
        <taxon>Bacteria</taxon>
        <taxon>Bacillati</taxon>
        <taxon>Actinomycetota</taxon>
        <taxon>Actinomycetes</taxon>
        <taxon>Pseudonocardiales</taxon>
        <taxon>Pseudonocardiaceae</taxon>
        <taxon>Pseudonocardia</taxon>
    </lineage>
</organism>
<evidence type="ECO:0000313" key="2">
    <source>
        <dbReference type="Proteomes" id="UP000321685"/>
    </source>
</evidence>
<reference evidence="1 2" key="1">
    <citation type="submission" date="2019-07" db="EMBL/GenBank/DDBJ databases">
        <title>Whole genome shotgun sequence of Pseudonocardia sulfidoxydans NBRC 16205.</title>
        <authorList>
            <person name="Hosoyama A."/>
            <person name="Uohara A."/>
            <person name="Ohji S."/>
            <person name="Ichikawa N."/>
        </authorList>
    </citation>
    <scope>NUCLEOTIDE SEQUENCE [LARGE SCALE GENOMIC DNA]</scope>
    <source>
        <strain evidence="1 2">NBRC 16205</strain>
    </source>
</reference>
<dbReference type="RefSeq" id="WP_147104590.1">
    <property type="nucleotide sequence ID" value="NZ_BJVJ01000012.1"/>
</dbReference>
<name>A0A511DG77_9PSEU</name>
<dbReference type="Proteomes" id="UP000321685">
    <property type="component" value="Unassembled WGS sequence"/>
</dbReference>
<comment type="caution">
    <text evidence="1">The sequence shown here is derived from an EMBL/GenBank/DDBJ whole genome shotgun (WGS) entry which is preliminary data.</text>
</comment>
<dbReference type="EMBL" id="BJVJ01000012">
    <property type="protein sequence ID" value="GEL22754.1"/>
    <property type="molecule type" value="Genomic_DNA"/>
</dbReference>
<sequence length="73" mass="7942">MTDTSFEAAVRALDDLPTAYSVGLITELDGVTPVAPLTVGDLRLALHRDEIQPHEVLDLLTRQRMLRPTGGDS</sequence>
<gene>
    <name evidence="1" type="ORF">PSU4_17080</name>
</gene>
<proteinExistence type="predicted"/>
<keyword evidence="2" id="KW-1185">Reference proteome</keyword>